<dbReference type="RefSeq" id="WP_338199466.1">
    <property type="nucleotide sequence ID" value="NZ_JAEKNR010000054.1"/>
</dbReference>
<accession>A0A934K626</accession>
<sequence>MRSSAIVLGAILVLVGLVWIGQGLGYVKGSFMTGAMVWVWIGLGTAVVGVALISLSLRLRLRR</sequence>
<dbReference type="Proteomes" id="UP000612893">
    <property type="component" value="Unassembled WGS sequence"/>
</dbReference>
<protein>
    <submittedName>
        <fullName evidence="2">Uncharacterized protein</fullName>
    </submittedName>
</protein>
<organism evidence="2 3">
    <name type="scientific">Candidatus Nephthysia bennettiae</name>
    <dbReference type="NCBI Taxonomy" id="3127016"/>
    <lineage>
        <taxon>Bacteria</taxon>
        <taxon>Bacillati</taxon>
        <taxon>Candidatus Dormiibacterota</taxon>
        <taxon>Candidatus Dormibacteria</taxon>
        <taxon>Candidatus Dormibacterales</taxon>
        <taxon>Candidatus Dormibacteraceae</taxon>
        <taxon>Candidatus Nephthysia</taxon>
    </lineage>
</organism>
<feature type="transmembrane region" description="Helical" evidence="1">
    <location>
        <begin position="35"/>
        <end position="57"/>
    </location>
</feature>
<keyword evidence="1" id="KW-0472">Membrane</keyword>
<dbReference type="AlphaFoldDB" id="A0A934K626"/>
<gene>
    <name evidence="2" type="ORF">JF922_04475</name>
</gene>
<comment type="caution">
    <text evidence="2">The sequence shown here is derived from an EMBL/GenBank/DDBJ whole genome shotgun (WGS) entry which is preliminary data.</text>
</comment>
<reference evidence="2" key="1">
    <citation type="submission" date="2020-10" db="EMBL/GenBank/DDBJ databases">
        <title>Ca. Dormibacterota MAGs.</title>
        <authorList>
            <person name="Montgomery K."/>
        </authorList>
    </citation>
    <scope>NUCLEOTIDE SEQUENCE [LARGE SCALE GENOMIC DNA]</scope>
    <source>
        <strain evidence="2">SC8812_S17_10</strain>
    </source>
</reference>
<evidence type="ECO:0000256" key="1">
    <source>
        <dbReference type="SAM" id="Phobius"/>
    </source>
</evidence>
<keyword evidence="1" id="KW-1133">Transmembrane helix</keyword>
<dbReference type="EMBL" id="JAEKNR010000054">
    <property type="protein sequence ID" value="MBJ7597328.1"/>
    <property type="molecule type" value="Genomic_DNA"/>
</dbReference>
<name>A0A934K626_9BACT</name>
<keyword evidence="3" id="KW-1185">Reference proteome</keyword>
<keyword evidence="1" id="KW-0812">Transmembrane</keyword>
<evidence type="ECO:0000313" key="3">
    <source>
        <dbReference type="Proteomes" id="UP000612893"/>
    </source>
</evidence>
<proteinExistence type="predicted"/>
<evidence type="ECO:0000313" key="2">
    <source>
        <dbReference type="EMBL" id="MBJ7597328.1"/>
    </source>
</evidence>